<dbReference type="EMBL" id="PIET01000016">
    <property type="protein sequence ID" value="PLM68868.1"/>
    <property type="molecule type" value="Genomic_DNA"/>
</dbReference>
<reference evidence="1 2" key="1">
    <citation type="submission" date="2017-11" db="EMBL/GenBank/DDBJ databases">
        <authorList>
            <person name="Han C.G."/>
        </authorList>
    </citation>
    <scope>NUCLEOTIDE SEQUENCE [LARGE SCALE GENOMIC DNA]</scope>
    <source>
        <strain evidence="1 2">A2</strain>
    </source>
</reference>
<name>A0A2J5A0U1_9ENTR</name>
<protein>
    <recommendedName>
        <fullName evidence="3">DUF3168 domain-containing protein</fullName>
    </recommendedName>
</protein>
<comment type="caution">
    <text evidence="1">The sequence shown here is derived from an EMBL/GenBank/DDBJ whole genome shotgun (WGS) entry which is preliminary data.</text>
</comment>
<dbReference type="Proteomes" id="UP000234661">
    <property type="component" value="Unassembled WGS sequence"/>
</dbReference>
<gene>
    <name evidence="1" type="ORF">CWM85_02165</name>
</gene>
<dbReference type="AlphaFoldDB" id="A0A2J5A0U1"/>
<accession>A0A2J5A0U1</accession>
<dbReference type="InterPro" id="IPR021508">
    <property type="entry name" value="Gp17-like"/>
</dbReference>
<sequence>MIAPIFSVCAASQAVKALLGTNPVRLYPFGMQDDNIVYPYAVWQNIDGSPENYLNQRPDADRYSLQIDIYGNTEVDVMAVAHALRDAIEGKAYISRWGEQSRNDSTMKYRYSFDVDWITTR</sequence>
<evidence type="ECO:0000313" key="1">
    <source>
        <dbReference type="EMBL" id="PLM68868.1"/>
    </source>
</evidence>
<organism evidence="1 2">
    <name type="scientific">Klebsiella michiganensis</name>
    <dbReference type="NCBI Taxonomy" id="1134687"/>
    <lineage>
        <taxon>Bacteria</taxon>
        <taxon>Pseudomonadati</taxon>
        <taxon>Pseudomonadota</taxon>
        <taxon>Gammaproteobacteria</taxon>
        <taxon>Enterobacterales</taxon>
        <taxon>Enterobacteriaceae</taxon>
        <taxon>Klebsiella/Raoultella group</taxon>
        <taxon>Klebsiella</taxon>
    </lineage>
</organism>
<dbReference type="Pfam" id="PF11367">
    <property type="entry name" value="Tail_completion_gp17"/>
    <property type="match status" value="1"/>
</dbReference>
<proteinExistence type="predicted"/>
<evidence type="ECO:0008006" key="3">
    <source>
        <dbReference type="Google" id="ProtNLM"/>
    </source>
</evidence>
<reference evidence="1 2" key="2">
    <citation type="submission" date="2018-01" db="EMBL/GenBank/DDBJ databases">
        <title>Genomic study of Klebsiella pneumoniae.</title>
        <authorList>
            <person name="Yang Y."/>
            <person name="Bicalho R."/>
        </authorList>
    </citation>
    <scope>NUCLEOTIDE SEQUENCE [LARGE SCALE GENOMIC DNA]</scope>
    <source>
        <strain evidence="1 2">A2</strain>
    </source>
</reference>
<evidence type="ECO:0000313" key="2">
    <source>
        <dbReference type="Proteomes" id="UP000234661"/>
    </source>
</evidence>